<keyword evidence="1" id="KW-0472">Membrane</keyword>
<feature type="transmembrane region" description="Helical" evidence="1">
    <location>
        <begin position="70"/>
        <end position="87"/>
    </location>
</feature>
<evidence type="ECO:0000313" key="2">
    <source>
        <dbReference type="EMBL" id="SDN15436.1"/>
    </source>
</evidence>
<sequence length="195" mass="23198">MIEDELIKIWQSSSNQERVKFEKSKLMIELQSSLGRLHRWWKYMELFEVALAIFGVLVGVFVIFKVPFVVLKIAIALIVILAIYLIIKYKGVRRFKPSDLEENYLDYLKKNRQYLEVQKKFLKTYLYWGILPVYPIMILANIAVWEKVPIHFIVFNNVAAILVGIYGYFLNKKRVKNEIDPRIVRVDELIRKLKE</sequence>
<name>A0A1G9Z444_9FLAO</name>
<accession>A0A1G9Z444</accession>
<feature type="transmembrane region" description="Helical" evidence="1">
    <location>
        <begin position="46"/>
        <end position="64"/>
    </location>
</feature>
<proteinExistence type="predicted"/>
<gene>
    <name evidence="2" type="ORF">SAMN04488514_1402</name>
</gene>
<dbReference type="Proteomes" id="UP000199440">
    <property type="component" value="Unassembled WGS sequence"/>
</dbReference>
<feature type="transmembrane region" description="Helical" evidence="1">
    <location>
        <begin position="125"/>
        <end position="144"/>
    </location>
</feature>
<dbReference type="OrthoDB" id="1441218at2"/>
<reference evidence="2 3" key="1">
    <citation type="submission" date="2016-10" db="EMBL/GenBank/DDBJ databases">
        <authorList>
            <person name="de Groot N.N."/>
        </authorList>
    </citation>
    <scope>NUCLEOTIDE SEQUENCE [LARGE SCALE GENOMIC DNA]</scope>
    <source>
        <strain evidence="2 3">DSM 19886</strain>
    </source>
</reference>
<feature type="transmembrane region" description="Helical" evidence="1">
    <location>
        <begin position="150"/>
        <end position="169"/>
    </location>
</feature>
<evidence type="ECO:0000313" key="3">
    <source>
        <dbReference type="Proteomes" id="UP000199440"/>
    </source>
</evidence>
<evidence type="ECO:0000256" key="1">
    <source>
        <dbReference type="SAM" id="Phobius"/>
    </source>
</evidence>
<dbReference type="AlphaFoldDB" id="A0A1G9Z444"/>
<organism evidence="2 3">
    <name type="scientific">Kriegella aquimaris</name>
    <dbReference type="NCBI Taxonomy" id="192904"/>
    <lineage>
        <taxon>Bacteria</taxon>
        <taxon>Pseudomonadati</taxon>
        <taxon>Bacteroidota</taxon>
        <taxon>Flavobacteriia</taxon>
        <taxon>Flavobacteriales</taxon>
        <taxon>Flavobacteriaceae</taxon>
        <taxon>Kriegella</taxon>
    </lineage>
</organism>
<dbReference type="RefSeq" id="WP_089895987.1">
    <property type="nucleotide sequence ID" value="NZ_FNGV01000040.1"/>
</dbReference>
<keyword evidence="1" id="KW-1133">Transmembrane helix</keyword>
<keyword evidence="1" id="KW-0812">Transmembrane</keyword>
<keyword evidence="3" id="KW-1185">Reference proteome</keyword>
<protein>
    <submittedName>
        <fullName evidence="2">Uncharacterized protein</fullName>
    </submittedName>
</protein>
<dbReference type="EMBL" id="FNGV01000040">
    <property type="protein sequence ID" value="SDN15436.1"/>
    <property type="molecule type" value="Genomic_DNA"/>
</dbReference>